<organism evidence="2 3">
    <name type="scientific">Aureibaculum algae</name>
    <dbReference type="NCBI Taxonomy" id="2584122"/>
    <lineage>
        <taxon>Bacteria</taxon>
        <taxon>Pseudomonadati</taxon>
        <taxon>Bacteroidota</taxon>
        <taxon>Flavobacteriia</taxon>
        <taxon>Flavobacteriales</taxon>
        <taxon>Flavobacteriaceae</taxon>
        <taxon>Aureibaculum</taxon>
    </lineage>
</organism>
<proteinExistence type="predicted"/>
<evidence type="ECO:0000256" key="1">
    <source>
        <dbReference type="SAM" id="MobiDB-lite"/>
    </source>
</evidence>
<evidence type="ECO:0000313" key="2">
    <source>
        <dbReference type="EMBL" id="QCX37702.1"/>
    </source>
</evidence>
<name>A0A5B7TSS8_9FLAO</name>
<feature type="region of interest" description="Disordered" evidence="1">
    <location>
        <begin position="52"/>
        <end position="72"/>
    </location>
</feature>
<evidence type="ECO:0000313" key="3">
    <source>
        <dbReference type="Proteomes" id="UP000306229"/>
    </source>
</evidence>
<dbReference type="AlphaFoldDB" id="A0A5B7TSS8"/>
<reference evidence="2 3" key="1">
    <citation type="submission" date="2019-05" db="EMBL/GenBank/DDBJ databases">
        <title>Algicella ahnfeltiae gen. nov., sp. nov., a novel marine bacterium of the family Flavobacteriaceae isolated from a red alga.</title>
        <authorList>
            <person name="Nedashkovskaya O.I."/>
            <person name="Kukhlevskiy A.D."/>
            <person name="Kim S.-G."/>
            <person name="Zhukova N.V."/>
            <person name="Mikhailov V.V."/>
        </authorList>
    </citation>
    <scope>NUCLEOTIDE SEQUENCE [LARGE SCALE GENOMIC DNA]</scope>
    <source>
        <strain evidence="2 3">10Alg115</strain>
    </source>
</reference>
<dbReference type="RefSeq" id="WP_138948631.1">
    <property type="nucleotide sequence ID" value="NZ_CP040749.1"/>
</dbReference>
<dbReference type="Gene3D" id="1.25.40.10">
    <property type="entry name" value="Tetratricopeptide repeat domain"/>
    <property type="match status" value="3"/>
</dbReference>
<dbReference type="KEGG" id="fbe:FF125_04355"/>
<accession>A0A5B7TSS8</accession>
<dbReference type="InterPro" id="IPR011990">
    <property type="entry name" value="TPR-like_helical_dom_sf"/>
</dbReference>
<dbReference type="Proteomes" id="UP000306229">
    <property type="component" value="Chromosome"/>
</dbReference>
<keyword evidence="3" id="KW-1185">Reference proteome</keyword>
<evidence type="ECO:0008006" key="4">
    <source>
        <dbReference type="Google" id="ProtNLM"/>
    </source>
</evidence>
<dbReference type="SUPFAM" id="SSF48452">
    <property type="entry name" value="TPR-like"/>
    <property type="match status" value="1"/>
</dbReference>
<sequence>MHALSTKYNVLYNGQVAYDQAKLQLDDKYADNFWELLPIEPLKIEEDDKAILINPSSPPKDNNGDTESTATGFERAEEKAVKAIQKHGMDIKGKERNRQIDDAYLLLGKSRYYSQRFVPALEAFNFVLENYTENDLKDQTRVWQAKTLVRLQNEELAIETLQYLLKNLNLPLELVEDGHTTMAMAYQALDSTDLVIKHLDSAVLFSVDPKQKSRNLFILGQVYRNEQKIDSSNLYFEKLMNFNKAPLRYQVHAQIDRAKNYTKEDSTALFLARFKKLIKNRDNRPFLDELYYHKGLIESQNDSIKIGLEDFEKSLRAVNGIEYQKELTYEAIGNIYFDKAKFELAGAYYDSIIGITKNKNEKRIRRLVRKRESLEEVITYEALANTNDSILKIAALPKAAQEAFYQGYIDSIKKVDELAKIKLENALESTTGFGNLSDDSSKSSSKGGKFYFYNNNVAGFGKQEFKRSWGNRALEDNWRISAKKAISDNTKKTDLLVVEDNFDTSKKYELDYYISRIPTKKSDLDSITYLRNDAYYNLGIIYKEQFKEYPLAAERLEKLLTFNPVEKLILPINYHLYKIYANFDETKSNKYKNVVVSNYPESRYAKIILNPEKILAYDDANSPEAIYNDIYCNYDFQHYVEAYQKTEKAIERFKDEPIIPKLELLKAHILMKTIGAEAFKEALSFVALSYPNTEEGKRAVEILENFDSDSANSGQ</sequence>
<gene>
    <name evidence="2" type="ORF">FF125_04355</name>
</gene>
<dbReference type="OrthoDB" id="1522549at2"/>
<protein>
    <recommendedName>
        <fullName evidence="4">Tetratricopeptide repeat protein</fullName>
    </recommendedName>
</protein>
<dbReference type="EMBL" id="CP040749">
    <property type="protein sequence ID" value="QCX37702.1"/>
    <property type="molecule type" value="Genomic_DNA"/>
</dbReference>